<name>A0ABP9Y1W3_9FUNG</name>
<keyword evidence="1" id="KW-0472">Membrane</keyword>
<sequence length="731" mass="84365">MSYSSYNEYIFFKNFRVLLALLVTNYIVFNYDIEPVIYLFDSTIFKAFVKIPYWRYLFVPGPTTLVIWNLLCFLFGKLFDKLYGELFGATASKLAAYSNPNDSFTCIIPKLRCCRPIPPPLVPSASRSRLLWHLNPTPEVVDGFRIEQILALRKNWNKFNSHSSSVYYNKITYELYEKIFKPLAMSICYFTAILAREKQTIARCPPATLGLSLIIPGFNSKSVFTLSEVVNFIILENYESADAKQYVMERILDLSCSNKLNGYRFTPESEGMPKDTEIIMHILCAFLSIKEPRVIPPLVQAGPNQIAEWNNFVQEIHPKIIQEYDGCNLNKYKGIWRRLFKSSVKKLKLTLENSETDSWNDTVAKKLKETNDKSASSSTTCKSTTSSNYKLSDLEKNRVLDSYDAISTSCKWILSTGKVVDDIMRQLTEESIYEHPVHSMILDTEDPIWKKFFTETELNEIRQYRAHPLPNILEDLQDYLDTYDKQWKTGKELFNFADMQHHDPVTDFDKKWIKESFVRMSELFLHSNQLEFNDSSEADLLHDVWPFIYRAFKDKEVRALLGERATVAVALARNEERSIEVTEKRPRKSMGAKVDLLFKTCGNEYGVCEAGKDDVTIADDKYIDDDQANNLYTIGFLVMGLELELVTMDVPVGHNITRLKKTLRFEFPSSVEVMSIDFLPLLELTWRGKELMKSTHKTLNSRKRKNIEFIGDSSGTTPSLNYSFVRSSATL</sequence>
<comment type="caution">
    <text evidence="2">The sequence shown here is derived from an EMBL/GenBank/DDBJ whole genome shotgun (WGS) entry which is preliminary data.</text>
</comment>
<protein>
    <submittedName>
        <fullName evidence="2">Uncharacterized protein</fullName>
    </submittedName>
</protein>
<evidence type="ECO:0000313" key="3">
    <source>
        <dbReference type="Proteomes" id="UP001476247"/>
    </source>
</evidence>
<dbReference type="EMBL" id="BAABUJ010000017">
    <property type="protein sequence ID" value="GAA5800921.1"/>
    <property type="molecule type" value="Genomic_DNA"/>
</dbReference>
<evidence type="ECO:0000313" key="2">
    <source>
        <dbReference type="EMBL" id="GAA5800921.1"/>
    </source>
</evidence>
<reference evidence="2 3" key="1">
    <citation type="submission" date="2024-04" db="EMBL/GenBank/DDBJ databases">
        <title>genome sequences of Mucor flavus KT1a and Helicostylum pulchrum KT1b strains isolation_sourced from the surface of a dry-aged beef.</title>
        <authorList>
            <person name="Toyotome T."/>
            <person name="Hosono M."/>
            <person name="Torimaru M."/>
            <person name="Fukuda K."/>
            <person name="Mikami N."/>
        </authorList>
    </citation>
    <scope>NUCLEOTIDE SEQUENCE [LARGE SCALE GENOMIC DNA]</scope>
    <source>
        <strain evidence="2 3">KT1b</strain>
    </source>
</reference>
<accession>A0ABP9Y1W3</accession>
<keyword evidence="3" id="KW-1185">Reference proteome</keyword>
<organism evidence="2 3">
    <name type="scientific">Helicostylum pulchrum</name>
    <dbReference type="NCBI Taxonomy" id="562976"/>
    <lineage>
        <taxon>Eukaryota</taxon>
        <taxon>Fungi</taxon>
        <taxon>Fungi incertae sedis</taxon>
        <taxon>Mucoromycota</taxon>
        <taxon>Mucoromycotina</taxon>
        <taxon>Mucoromycetes</taxon>
        <taxon>Mucorales</taxon>
        <taxon>Mucorineae</taxon>
        <taxon>Mucoraceae</taxon>
        <taxon>Helicostylum</taxon>
    </lineage>
</organism>
<feature type="transmembrane region" description="Helical" evidence="1">
    <location>
        <begin position="53"/>
        <end position="76"/>
    </location>
</feature>
<keyword evidence="1" id="KW-1133">Transmembrane helix</keyword>
<proteinExistence type="predicted"/>
<dbReference type="Proteomes" id="UP001476247">
    <property type="component" value="Unassembled WGS sequence"/>
</dbReference>
<feature type="transmembrane region" description="Helical" evidence="1">
    <location>
        <begin position="15"/>
        <end position="33"/>
    </location>
</feature>
<gene>
    <name evidence="2" type="ORF">HPULCUR_006360</name>
</gene>
<evidence type="ECO:0000256" key="1">
    <source>
        <dbReference type="SAM" id="Phobius"/>
    </source>
</evidence>
<keyword evidence="1" id="KW-0812">Transmembrane</keyword>